<evidence type="ECO:0000256" key="1">
    <source>
        <dbReference type="ARBA" id="ARBA00005594"/>
    </source>
</evidence>
<dbReference type="Gene3D" id="3.90.740.10">
    <property type="entry name" value="Valyl/Leucyl/Isoleucyl-tRNA synthetase, editing domain"/>
    <property type="match status" value="1"/>
</dbReference>
<evidence type="ECO:0000256" key="3">
    <source>
        <dbReference type="ARBA" id="ARBA00022598"/>
    </source>
</evidence>
<dbReference type="Proteomes" id="UP001202328">
    <property type="component" value="Unassembled WGS sequence"/>
</dbReference>
<keyword evidence="7" id="KW-0175">Coiled coil</keyword>
<keyword evidence="8" id="KW-0030">Aminoacyl-tRNA synthetase</keyword>
<keyword evidence="4" id="KW-0547">Nucleotide-binding</keyword>
<keyword evidence="3" id="KW-0436">Ligase</keyword>
<sequence length="116" mass="12792">MLKVPAYDTPIEFGVLTSFAYPLEGDLDDEIVVATTRVETMLCDTGIAYAIHPFNGRRLPIVCDGILDDPQYGTGAVKITPAHDPNDFDIGKRHNLEFINILTNEKLINSNNCSPI</sequence>
<evidence type="ECO:0000256" key="6">
    <source>
        <dbReference type="ARBA" id="ARBA00022917"/>
    </source>
</evidence>
<organism evidence="11 12">
    <name type="scientific">Papaver atlanticum</name>
    <dbReference type="NCBI Taxonomy" id="357466"/>
    <lineage>
        <taxon>Eukaryota</taxon>
        <taxon>Viridiplantae</taxon>
        <taxon>Streptophyta</taxon>
        <taxon>Embryophyta</taxon>
        <taxon>Tracheophyta</taxon>
        <taxon>Spermatophyta</taxon>
        <taxon>Magnoliopsida</taxon>
        <taxon>Ranunculales</taxon>
        <taxon>Papaveraceae</taxon>
        <taxon>Papaveroideae</taxon>
        <taxon>Papaver</taxon>
    </lineage>
</organism>
<dbReference type="EMBL" id="JAJJMB010012081">
    <property type="protein sequence ID" value="KAI3891115.1"/>
    <property type="molecule type" value="Genomic_DNA"/>
</dbReference>
<name>A0AAD4XBL1_9MAGN</name>
<keyword evidence="5" id="KW-0067">ATP-binding</keyword>
<evidence type="ECO:0000256" key="4">
    <source>
        <dbReference type="ARBA" id="ARBA00022741"/>
    </source>
</evidence>
<dbReference type="GO" id="GO:0004832">
    <property type="term" value="F:valine-tRNA ligase activity"/>
    <property type="evidence" value="ECO:0007669"/>
    <property type="project" value="UniProtKB-EC"/>
</dbReference>
<dbReference type="InterPro" id="IPR025709">
    <property type="entry name" value="Leu_tRNA-synth_edit"/>
</dbReference>
<protein>
    <recommendedName>
        <fullName evidence="2">valine--tRNA ligase</fullName>
        <ecNumber evidence="2">6.1.1.9</ecNumber>
    </recommendedName>
    <alternativeName>
        <fullName evidence="9">Valyl-tRNA synthetase</fullName>
    </alternativeName>
</protein>
<dbReference type="PANTHER" id="PTHR11946">
    <property type="entry name" value="VALYL-TRNA SYNTHETASES"/>
    <property type="match status" value="1"/>
</dbReference>
<dbReference type="PANTHER" id="PTHR11946:SF109">
    <property type="entry name" value="VALINE--TRNA LIGASE"/>
    <property type="match status" value="1"/>
</dbReference>
<keyword evidence="12" id="KW-1185">Reference proteome</keyword>
<reference evidence="11" key="1">
    <citation type="submission" date="2022-04" db="EMBL/GenBank/DDBJ databases">
        <title>A functionally conserved STORR gene fusion in Papaver species that diverged 16.8 million years ago.</title>
        <authorList>
            <person name="Catania T."/>
        </authorList>
    </citation>
    <scope>NUCLEOTIDE SEQUENCE</scope>
    <source>
        <strain evidence="11">S-188037</strain>
    </source>
</reference>
<accession>A0AAD4XBL1</accession>
<dbReference type="Pfam" id="PF13603">
    <property type="entry name" value="tRNA-synt_1_2"/>
    <property type="match status" value="1"/>
</dbReference>
<evidence type="ECO:0000313" key="11">
    <source>
        <dbReference type="EMBL" id="KAI3891115.1"/>
    </source>
</evidence>
<dbReference type="AlphaFoldDB" id="A0AAD4XBL1"/>
<proteinExistence type="inferred from homology"/>
<gene>
    <name evidence="11" type="ORF">MKW98_007420</name>
</gene>
<evidence type="ECO:0000256" key="9">
    <source>
        <dbReference type="ARBA" id="ARBA00029936"/>
    </source>
</evidence>
<evidence type="ECO:0000256" key="2">
    <source>
        <dbReference type="ARBA" id="ARBA00013169"/>
    </source>
</evidence>
<feature type="domain" description="Leucyl-tRNA synthetase editing" evidence="10">
    <location>
        <begin position="48"/>
        <end position="106"/>
    </location>
</feature>
<dbReference type="FunFam" id="3.90.740.10:FF:000010">
    <property type="entry name" value="Valine--tRNA ligase"/>
    <property type="match status" value="1"/>
</dbReference>
<keyword evidence="6" id="KW-0648">Protein biosynthesis</keyword>
<dbReference type="SUPFAM" id="SSF50677">
    <property type="entry name" value="ValRS/IleRS/LeuRS editing domain"/>
    <property type="match status" value="1"/>
</dbReference>
<evidence type="ECO:0000259" key="10">
    <source>
        <dbReference type="Pfam" id="PF13603"/>
    </source>
</evidence>
<comment type="caution">
    <text evidence="11">The sequence shown here is derived from an EMBL/GenBank/DDBJ whole genome shotgun (WGS) entry which is preliminary data.</text>
</comment>
<evidence type="ECO:0000256" key="5">
    <source>
        <dbReference type="ARBA" id="ARBA00022840"/>
    </source>
</evidence>
<comment type="similarity">
    <text evidence="1">Belongs to the class-I aminoacyl-tRNA synthetase family.</text>
</comment>
<dbReference type="GO" id="GO:0006438">
    <property type="term" value="P:valyl-tRNA aminoacylation"/>
    <property type="evidence" value="ECO:0007669"/>
    <property type="project" value="InterPro"/>
</dbReference>
<evidence type="ECO:0000256" key="7">
    <source>
        <dbReference type="ARBA" id="ARBA00023054"/>
    </source>
</evidence>
<dbReference type="GO" id="GO:0005524">
    <property type="term" value="F:ATP binding"/>
    <property type="evidence" value="ECO:0007669"/>
    <property type="project" value="UniProtKB-KW"/>
</dbReference>
<evidence type="ECO:0000313" key="12">
    <source>
        <dbReference type="Proteomes" id="UP001202328"/>
    </source>
</evidence>
<evidence type="ECO:0000256" key="8">
    <source>
        <dbReference type="ARBA" id="ARBA00023146"/>
    </source>
</evidence>
<dbReference type="InterPro" id="IPR009008">
    <property type="entry name" value="Val/Leu/Ile-tRNA-synth_edit"/>
</dbReference>
<dbReference type="GO" id="GO:0002161">
    <property type="term" value="F:aminoacyl-tRNA deacylase activity"/>
    <property type="evidence" value="ECO:0007669"/>
    <property type="project" value="InterPro"/>
</dbReference>
<dbReference type="InterPro" id="IPR002303">
    <property type="entry name" value="Valyl-tRNA_ligase"/>
</dbReference>
<dbReference type="GO" id="GO:0005829">
    <property type="term" value="C:cytosol"/>
    <property type="evidence" value="ECO:0007669"/>
    <property type="project" value="TreeGrafter"/>
</dbReference>
<dbReference type="EC" id="6.1.1.9" evidence="2"/>